<feature type="coiled-coil region" evidence="1">
    <location>
        <begin position="25"/>
        <end position="83"/>
    </location>
</feature>
<dbReference type="AlphaFoldDB" id="A0A0M7BHT2"/>
<evidence type="ECO:0000256" key="2">
    <source>
        <dbReference type="SAM" id="MobiDB-lite"/>
    </source>
</evidence>
<organism evidence="3 4">
    <name type="scientific">Jannaschia seosinensis</name>
    <dbReference type="NCBI Taxonomy" id="313367"/>
    <lineage>
        <taxon>Bacteria</taxon>
        <taxon>Pseudomonadati</taxon>
        <taxon>Pseudomonadota</taxon>
        <taxon>Alphaproteobacteria</taxon>
        <taxon>Rhodobacterales</taxon>
        <taxon>Roseobacteraceae</taxon>
        <taxon>Jannaschia</taxon>
    </lineage>
</organism>
<feature type="region of interest" description="Disordered" evidence="2">
    <location>
        <begin position="83"/>
        <end position="106"/>
    </location>
</feature>
<dbReference type="STRING" id="313367.JSE7799_03686"/>
<dbReference type="RefSeq" id="WP_055664930.1">
    <property type="nucleotide sequence ID" value="NZ_CYPR01000242.1"/>
</dbReference>
<evidence type="ECO:0000256" key="1">
    <source>
        <dbReference type="SAM" id="Coils"/>
    </source>
</evidence>
<evidence type="ECO:0000313" key="4">
    <source>
        <dbReference type="Proteomes" id="UP000049455"/>
    </source>
</evidence>
<feature type="compositionally biased region" description="Low complexity" evidence="2">
    <location>
        <begin position="83"/>
        <end position="101"/>
    </location>
</feature>
<keyword evidence="4" id="KW-1185">Reference proteome</keyword>
<dbReference type="EMBL" id="CYPR01000242">
    <property type="protein sequence ID" value="CUH40945.1"/>
    <property type="molecule type" value="Genomic_DNA"/>
</dbReference>
<protein>
    <submittedName>
        <fullName evidence="3">Uncharacterized protein</fullName>
    </submittedName>
</protein>
<reference evidence="3 4" key="1">
    <citation type="submission" date="2015-09" db="EMBL/GenBank/DDBJ databases">
        <authorList>
            <person name="Jackson K.R."/>
            <person name="Lunt B.L."/>
            <person name="Fisher J.N.B."/>
            <person name="Gardner A.V."/>
            <person name="Bailey M.E."/>
            <person name="Deus L.M."/>
            <person name="Earl A.S."/>
            <person name="Gibby P.D."/>
            <person name="Hartmann K.A."/>
            <person name="Liu J.E."/>
            <person name="Manci A.M."/>
            <person name="Nielsen D.A."/>
            <person name="Solomon M.B."/>
            <person name="Breakwell D.P."/>
            <person name="Burnett S.H."/>
            <person name="Grose J.H."/>
        </authorList>
    </citation>
    <scope>NUCLEOTIDE SEQUENCE [LARGE SCALE GENOMIC DNA]</scope>
    <source>
        <strain evidence="3 4">CECT 7799</strain>
    </source>
</reference>
<proteinExistence type="predicted"/>
<name>A0A0M7BHT2_9RHOB</name>
<sequence length="138" mass="14947">MAETSEIDSRIARIEAALAATADALAAQEAANDAIRRAAERTTDEEGRAHAMEAELMEARQRIVTLESEARDREETLRQAVERANAAEAGAEAAGADGGSETDLRRELEEMRAARAMDLAEMKALLAELEPMLETQHA</sequence>
<accession>A0A0M7BHT2</accession>
<gene>
    <name evidence="3" type="ORF">JSE7799_03686</name>
</gene>
<evidence type="ECO:0000313" key="3">
    <source>
        <dbReference type="EMBL" id="CUH40945.1"/>
    </source>
</evidence>
<keyword evidence="1" id="KW-0175">Coiled coil</keyword>
<dbReference type="Proteomes" id="UP000049455">
    <property type="component" value="Unassembled WGS sequence"/>
</dbReference>